<dbReference type="AlphaFoldDB" id="A0A6A5ZDD1"/>
<feature type="region of interest" description="Disordered" evidence="1">
    <location>
        <begin position="1"/>
        <end position="44"/>
    </location>
</feature>
<sequence>MITSSSIVSWPSCNPSSKPMAHHHPTQRHEGTSHERRDKSYPRHALIDSYRPGRYSSTPVSSGRAAYEDLTSRHQRRLLDDLRPYSNSHSRTLNANTSRDAFRRDHTLRNRPAQSLGQHGVLNPPVPSVMVNSDCPFRYASLPSLEVIQQELQNLGSIPGDDMSRLVPYTRYVKYNVDTEFVSNTLVLDPDFKQAEIVGRHVMKNRILKSAQLVEL</sequence>
<evidence type="ECO:0000313" key="2">
    <source>
        <dbReference type="EMBL" id="KAF2116378.1"/>
    </source>
</evidence>
<dbReference type="EMBL" id="ML977321">
    <property type="protein sequence ID" value="KAF2116378.1"/>
    <property type="molecule type" value="Genomic_DNA"/>
</dbReference>
<reference evidence="2" key="1">
    <citation type="journal article" date="2020" name="Stud. Mycol.">
        <title>101 Dothideomycetes genomes: a test case for predicting lifestyles and emergence of pathogens.</title>
        <authorList>
            <person name="Haridas S."/>
            <person name="Albert R."/>
            <person name="Binder M."/>
            <person name="Bloem J."/>
            <person name="Labutti K."/>
            <person name="Salamov A."/>
            <person name="Andreopoulos B."/>
            <person name="Baker S."/>
            <person name="Barry K."/>
            <person name="Bills G."/>
            <person name="Bluhm B."/>
            <person name="Cannon C."/>
            <person name="Castanera R."/>
            <person name="Culley D."/>
            <person name="Daum C."/>
            <person name="Ezra D."/>
            <person name="Gonzalez J."/>
            <person name="Henrissat B."/>
            <person name="Kuo A."/>
            <person name="Liang C."/>
            <person name="Lipzen A."/>
            <person name="Lutzoni F."/>
            <person name="Magnuson J."/>
            <person name="Mondo S."/>
            <person name="Nolan M."/>
            <person name="Ohm R."/>
            <person name="Pangilinan J."/>
            <person name="Park H.-J."/>
            <person name="Ramirez L."/>
            <person name="Alfaro M."/>
            <person name="Sun H."/>
            <person name="Tritt A."/>
            <person name="Yoshinaga Y."/>
            <person name="Zwiers L.-H."/>
            <person name="Turgeon B."/>
            <person name="Goodwin S."/>
            <person name="Spatafora J."/>
            <person name="Crous P."/>
            <person name="Grigoriev I."/>
        </authorList>
    </citation>
    <scope>NUCLEOTIDE SEQUENCE</scope>
    <source>
        <strain evidence="2">CBS 627.86</strain>
    </source>
</reference>
<feature type="compositionally biased region" description="Basic and acidic residues" evidence="1">
    <location>
        <begin position="27"/>
        <end position="41"/>
    </location>
</feature>
<name>A0A6A5ZDD1_9PLEO</name>
<accession>A0A6A5ZDD1</accession>
<dbReference type="Proteomes" id="UP000799770">
    <property type="component" value="Unassembled WGS sequence"/>
</dbReference>
<feature type="compositionally biased region" description="Polar residues" evidence="1">
    <location>
        <begin position="1"/>
        <end position="17"/>
    </location>
</feature>
<evidence type="ECO:0000313" key="3">
    <source>
        <dbReference type="Proteomes" id="UP000799770"/>
    </source>
</evidence>
<protein>
    <submittedName>
        <fullName evidence="2">Uncharacterized protein</fullName>
    </submittedName>
</protein>
<keyword evidence="3" id="KW-1185">Reference proteome</keyword>
<gene>
    <name evidence="2" type="ORF">BDV96DRAFT_658660</name>
</gene>
<organism evidence="2 3">
    <name type="scientific">Lophiotrema nucula</name>
    <dbReference type="NCBI Taxonomy" id="690887"/>
    <lineage>
        <taxon>Eukaryota</taxon>
        <taxon>Fungi</taxon>
        <taxon>Dikarya</taxon>
        <taxon>Ascomycota</taxon>
        <taxon>Pezizomycotina</taxon>
        <taxon>Dothideomycetes</taxon>
        <taxon>Pleosporomycetidae</taxon>
        <taxon>Pleosporales</taxon>
        <taxon>Lophiotremataceae</taxon>
        <taxon>Lophiotrema</taxon>
    </lineage>
</organism>
<evidence type="ECO:0000256" key="1">
    <source>
        <dbReference type="SAM" id="MobiDB-lite"/>
    </source>
</evidence>
<proteinExistence type="predicted"/>